<dbReference type="PANTHER" id="PTHR11280:SF5">
    <property type="entry name" value="GLUCOSAMINE-6-PHOSPHATE ISOMERASE"/>
    <property type="match status" value="1"/>
</dbReference>
<proteinExistence type="predicted"/>
<evidence type="ECO:0000313" key="4">
    <source>
        <dbReference type="EMBL" id="GIF57979.1"/>
    </source>
</evidence>
<gene>
    <name evidence="4" type="primary">nagB_2</name>
    <name evidence="4" type="ORF">Air01nite_40740</name>
</gene>
<dbReference type="Pfam" id="PF01182">
    <property type="entry name" value="Glucosamine_iso"/>
    <property type="match status" value="1"/>
</dbReference>
<dbReference type="EMBL" id="BONC01000028">
    <property type="protein sequence ID" value="GIF57979.1"/>
    <property type="molecule type" value="Genomic_DNA"/>
</dbReference>
<dbReference type="InterPro" id="IPR004547">
    <property type="entry name" value="Glucosamine6P_isomerase"/>
</dbReference>
<keyword evidence="2" id="KW-0119">Carbohydrate metabolism</keyword>
<keyword evidence="1" id="KW-0378">Hydrolase</keyword>
<evidence type="ECO:0000256" key="2">
    <source>
        <dbReference type="ARBA" id="ARBA00023277"/>
    </source>
</evidence>
<dbReference type="Gene3D" id="3.40.50.1360">
    <property type="match status" value="1"/>
</dbReference>
<comment type="caution">
    <text evidence="4">The sequence shown here is derived from an EMBL/GenBank/DDBJ whole genome shotgun (WGS) entry which is preliminary data.</text>
</comment>
<evidence type="ECO:0000259" key="3">
    <source>
        <dbReference type="Pfam" id="PF01182"/>
    </source>
</evidence>
<reference evidence="4 5" key="1">
    <citation type="submission" date="2021-01" db="EMBL/GenBank/DDBJ databases">
        <title>Whole genome shotgun sequence of Asanoa iriomotensis NBRC 100142.</title>
        <authorList>
            <person name="Komaki H."/>
            <person name="Tamura T."/>
        </authorList>
    </citation>
    <scope>NUCLEOTIDE SEQUENCE [LARGE SCALE GENOMIC DNA]</scope>
    <source>
        <strain evidence="4 5">NBRC 100142</strain>
    </source>
</reference>
<protein>
    <submittedName>
        <fullName evidence="4">Glucosamine-6-phosphate deaminase</fullName>
    </submittedName>
</protein>
<dbReference type="PANTHER" id="PTHR11280">
    <property type="entry name" value="GLUCOSAMINE-6-PHOSPHATE ISOMERASE"/>
    <property type="match status" value="1"/>
</dbReference>
<dbReference type="InterPro" id="IPR037171">
    <property type="entry name" value="NagB/RpiA_transferase-like"/>
</dbReference>
<sequence length="278" mass="29737">MNPPACLSHHTEKNQRYAVSVHPIVLPDADAVGEEVAATILDRLAATGDRRFLLGCPSGRTAMPTYRALARHAARGADLSRLIIVMMDDYVVAGEDGTFRRVDPDLSYSCLGFARRQILGPIAQACAEAGTVAPTEIWMPDPADPASYDQAIDVAGGIDLFLLATGAGDGHIAFNQPGTARNARTHVTPLGEATRRDNMGTFPEFTRLDMVPTHGVTVGVDTIAACSREVVMIVCGEHKRDAYARITAAEAYEPDWPATVVIECKNPTLIADRAAAGR</sequence>
<accession>A0ABQ4C5B5</accession>
<feature type="domain" description="Glucosamine/galactosamine-6-phosphate isomerase" evidence="3">
    <location>
        <begin position="28"/>
        <end position="263"/>
    </location>
</feature>
<keyword evidence="5" id="KW-1185">Reference proteome</keyword>
<dbReference type="InterPro" id="IPR006148">
    <property type="entry name" value="Glc/Gal-6P_isomerase"/>
</dbReference>
<evidence type="ECO:0000313" key="5">
    <source>
        <dbReference type="Proteomes" id="UP000624325"/>
    </source>
</evidence>
<name>A0ABQ4C5B5_9ACTN</name>
<dbReference type="Proteomes" id="UP000624325">
    <property type="component" value="Unassembled WGS sequence"/>
</dbReference>
<organism evidence="4 5">
    <name type="scientific">Asanoa iriomotensis</name>
    <dbReference type="NCBI Taxonomy" id="234613"/>
    <lineage>
        <taxon>Bacteria</taxon>
        <taxon>Bacillati</taxon>
        <taxon>Actinomycetota</taxon>
        <taxon>Actinomycetes</taxon>
        <taxon>Micromonosporales</taxon>
        <taxon>Micromonosporaceae</taxon>
        <taxon>Asanoa</taxon>
    </lineage>
</organism>
<dbReference type="SUPFAM" id="SSF100950">
    <property type="entry name" value="NagB/RpiA/CoA transferase-like"/>
    <property type="match status" value="1"/>
</dbReference>
<evidence type="ECO:0000256" key="1">
    <source>
        <dbReference type="ARBA" id="ARBA00022801"/>
    </source>
</evidence>